<proteinExistence type="predicted"/>
<protein>
    <submittedName>
        <fullName evidence="1">Uncharacterized protein</fullName>
    </submittedName>
</protein>
<gene>
    <name evidence="1" type="ORF">ABVT43_11925</name>
</gene>
<dbReference type="Proteomes" id="UP001548189">
    <property type="component" value="Unassembled WGS sequence"/>
</dbReference>
<keyword evidence="2" id="KW-1185">Reference proteome</keyword>
<organism evidence="1 2">
    <name type="scientific">Aliikangiella maris</name>
    <dbReference type="NCBI Taxonomy" id="3162458"/>
    <lineage>
        <taxon>Bacteria</taxon>
        <taxon>Pseudomonadati</taxon>
        <taxon>Pseudomonadota</taxon>
        <taxon>Gammaproteobacteria</taxon>
        <taxon>Oceanospirillales</taxon>
        <taxon>Pleioneaceae</taxon>
        <taxon>Aliikangiella</taxon>
    </lineage>
</organism>
<evidence type="ECO:0000313" key="1">
    <source>
        <dbReference type="EMBL" id="MET1255837.1"/>
    </source>
</evidence>
<reference evidence="1 2" key="1">
    <citation type="submission" date="2024-06" db="EMBL/GenBank/DDBJ databases">
        <authorList>
            <person name="Li F."/>
        </authorList>
    </citation>
    <scope>NUCLEOTIDE SEQUENCE [LARGE SCALE GENOMIC DNA]</scope>
    <source>
        <strain evidence="1 2">GXAS 311</strain>
    </source>
</reference>
<comment type="caution">
    <text evidence="1">The sequence shown here is derived from an EMBL/GenBank/DDBJ whole genome shotgun (WGS) entry which is preliminary data.</text>
</comment>
<sequence length="139" mass="16206">MSEEQAQKTWDEYHDRIKNRRLAQVKIINEQLKDAGVTSDSDLVLDFKFFTPKQSGAEGIKEQLSENYEMTISQEGDYWNINGTTRPYSINLDPEQHVGWVEFMHDVALSYGCIFSVWTVTDVKTNKTWSNEKIETEFD</sequence>
<dbReference type="RefSeq" id="WP_353896423.1">
    <property type="nucleotide sequence ID" value="NZ_JBEVCJ010000014.1"/>
</dbReference>
<dbReference type="EMBL" id="JBEVCJ010000014">
    <property type="protein sequence ID" value="MET1255837.1"/>
    <property type="molecule type" value="Genomic_DNA"/>
</dbReference>
<evidence type="ECO:0000313" key="2">
    <source>
        <dbReference type="Proteomes" id="UP001548189"/>
    </source>
</evidence>
<accession>A0ABV2BV67</accession>
<name>A0ABV2BV67_9GAMM</name>